<accession>A0A176VWD0</accession>
<evidence type="ECO:0000313" key="3">
    <source>
        <dbReference type="Proteomes" id="UP000077202"/>
    </source>
</evidence>
<name>A0A176VWD0_MARPO</name>
<dbReference type="AlphaFoldDB" id="A0A176VWD0"/>
<proteinExistence type="predicted"/>
<evidence type="ECO:0000313" key="2">
    <source>
        <dbReference type="EMBL" id="OAE24186.1"/>
    </source>
</evidence>
<feature type="region of interest" description="Disordered" evidence="1">
    <location>
        <begin position="61"/>
        <end position="109"/>
    </location>
</feature>
<feature type="compositionally biased region" description="Gly residues" evidence="1">
    <location>
        <begin position="83"/>
        <end position="103"/>
    </location>
</feature>
<sequence>MEGREKILIVLVVNPVNPELTSGQRRVSNDFAFEEISGPALAFARQILLASEKLQLERKYVTQRPDRGQPLRIPRCSISRIGTDGGKGMGLNPGGPNGSGGEGNSAVFP</sequence>
<dbReference type="Proteomes" id="UP000077202">
    <property type="component" value="Unassembled WGS sequence"/>
</dbReference>
<organism evidence="2 3">
    <name type="scientific">Marchantia polymorpha subsp. ruderalis</name>
    <dbReference type="NCBI Taxonomy" id="1480154"/>
    <lineage>
        <taxon>Eukaryota</taxon>
        <taxon>Viridiplantae</taxon>
        <taxon>Streptophyta</taxon>
        <taxon>Embryophyta</taxon>
        <taxon>Marchantiophyta</taxon>
        <taxon>Marchantiopsida</taxon>
        <taxon>Marchantiidae</taxon>
        <taxon>Marchantiales</taxon>
        <taxon>Marchantiaceae</taxon>
        <taxon>Marchantia</taxon>
    </lineage>
</organism>
<comment type="caution">
    <text evidence="2">The sequence shown here is derived from an EMBL/GenBank/DDBJ whole genome shotgun (WGS) entry which is preliminary data.</text>
</comment>
<evidence type="ECO:0000256" key="1">
    <source>
        <dbReference type="SAM" id="MobiDB-lite"/>
    </source>
</evidence>
<dbReference type="EMBL" id="LVLJ01002675">
    <property type="protein sequence ID" value="OAE24186.1"/>
    <property type="molecule type" value="Genomic_DNA"/>
</dbReference>
<protein>
    <submittedName>
        <fullName evidence="2">Uncharacterized protein</fullName>
    </submittedName>
</protein>
<reference evidence="2" key="1">
    <citation type="submission" date="2016-03" db="EMBL/GenBank/DDBJ databases">
        <title>Mechanisms controlling the formation of the plant cell surface in tip-growing cells are functionally conserved among land plants.</title>
        <authorList>
            <person name="Honkanen S."/>
            <person name="Jones V.A."/>
            <person name="Morieri G."/>
            <person name="Champion C."/>
            <person name="Hetherington A.J."/>
            <person name="Kelly S."/>
            <person name="Saint-Marcoux D."/>
            <person name="Proust H."/>
            <person name="Prescott H."/>
            <person name="Dolan L."/>
        </authorList>
    </citation>
    <scope>NUCLEOTIDE SEQUENCE [LARGE SCALE GENOMIC DNA]</scope>
    <source>
        <tissue evidence="2">Whole gametophyte</tissue>
    </source>
</reference>
<gene>
    <name evidence="2" type="ORF">AXG93_2752s2020</name>
</gene>
<keyword evidence="3" id="KW-1185">Reference proteome</keyword>